<reference evidence="1" key="1">
    <citation type="submission" date="2021-03" db="EMBL/GenBank/DDBJ databases">
        <authorList>
            <person name="Bekaert M."/>
        </authorList>
    </citation>
    <scope>NUCLEOTIDE SEQUENCE</scope>
</reference>
<sequence length="96" mass="11007">MATSYAEAARDENKYKNKNDDCKIGNVKPIFLLETDVFGENDMNHLGQRPFLINIEVYRAIEEQVSVRALIGLEFEASGRYGSTMNKTKKNYCHWG</sequence>
<dbReference type="OrthoDB" id="6153305at2759"/>
<keyword evidence="2" id="KW-1185">Reference proteome</keyword>
<dbReference type="AlphaFoldDB" id="A0A8S3QP59"/>
<organism evidence="1 2">
    <name type="scientific">Mytilus edulis</name>
    <name type="common">Blue mussel</name>
    <dbReference type="NCBI Taxonomy" id="6550"/>
    <lineage>
        <taxon>Eukaryota</taxon>
        <taxon>Metazoa</taxon>
        <taxon>Spiralia</taxon>
        <taxon>Lophotrochozoa</taxon>
        <taxon>Mollusca</taxon>
        <taxon>Bivalvia</taxon>
        <taxon>Autobranchia</taxon>
        <taxon>Pteriomorphia</taxon>
        <taxon>Mytilida</taxon>
        <taxon>Mytiloidea</taxon>
        <taxon>Mytilidae</taxon>
        <taxon>Mytilinae</taxon>
        <taxon>Mytilus</taxon>
    </lineage>
</organism>
<dbReference type="Proteomes" id="UP000683360">
    <property type="component" value="Unassembled WGS sequence"/>
</dbReference>
<protein>
    <submittedName>
        <fullName evidence="1">Uncharacterized protein</fullName>
    </submittedName>
</protein>
<proteinExistence type="predicted"/>
<evidence type="ECO:0000313" key="1">
    <source>
        <dbReference type="EMBL" id="CAG2198654.1"/>
    </source>
</evidence>
<evidence type="ECO:0000313" key="2">
    <source>
        <dbReference type="Proteomes" id="UP000683360"/>
    </source>
</evidence>
<name>A0A8S3QP59_MYTED</name>
<dbReference type="EMBL" id="CAJPWZ010000692">
    <property type="protein sequence ID" value="CAG2198654.1"/>
    <property type="molecule type" value="Genomic_DNA"/>
</dbReference>
<accession>A0A8S3QP59</accession>
<gene>
    <name evidence="1" type="ORF">MEDL_13381</name>
</gene>
<comment type="caution">
    <text evidence="1">The sequence shown here is derived from an EMBL/GenBank/DDBJ whole genome shotgun (WGS) entry which is preliminary data.</text>
</comment>